<keyword evidence="6" id="KW-0695">RNA-directed DNA polymerase</keyword>
<name>A0A6L2PZ48_COPFO</name>
<dbReference type="GO" id="GO:0016787">
    <property type="term" value="F:hydrolase activity"/>
    <property type="evidence" value="ECO:0007669"/>
    <property type="project" value="UniProtKB-KW"/>
</dbReference>
<protein>
    <recommendedName>
        <fullName evidence="7">Reverse transcriptase RNase H-like domain-containing protein</fullName>
    </recommendedName>
</protein>
<feature type="domain" description="Reverse transcriptase RNase H-like" evidence="7">
    <location>
        <begin position="77"/>
        <end position="180"/>
    </location>
</feature>
<evidence type="ECO:0000259" key="7">
    <source>
        <dbReference type="Pfam" id="PF17917"/>
    </source>
</evidence>
<dbReference type="GO" id="GO:0003964">
    <property type="term" value="F:RNA-directed DNA polymerase activity"/>
    <property type="evidence" value="ECO:0007669"/>
    <property type="project" value="UniProtKB-KW"/>
</dbReference>
<evidence type="ECO:0000313" key="8">
    <source>
        <dbReference type="EMBL" id="GFG36562.1"/>
    </source>
</evidence>
<evidence type="ECO:0000256" key="3">
    <source>
        <dbReference type="ARBA" id="ARBA00022722"/>
    </source>
</evidence>
<evidence type="ECO:0000313" key="9">
    <source>
        <dbReference type="Proteomes" id="UP000502823"/>
    </source>
</evidence>
<dbReference type="Proteomes" id="UP000502823">
    <property type="component" value="Unassembled WGS sequence"/>
</dbReference>
<dbReference type="InterPro" id="IPR043128">
    <property type="entry name" value="Rev_trsase/Diguanyl_cyclase"/>
</dbReference>
<keyword evidence="9" id="KW-1185">Reference proteome</keyword>
<dbReference type="GO" id="GO:0004519">
    <property type="term" value="F:endonuclease activity"/>
    <property type="evidence" value="ECO:0007669"/>
    <property type="project" value="UniProtKB-KW"/>
</dbReference>
<dbReference type="Gene3D" id="3.30.70.270">
    <property type="match status" value="1"/>
</dbReference>
<feature type="non-terminal residue" evidence="8">
    <location>
        <position position="192"/>
    </location>
</feature>
<dbReference type="InterPro" id="IPR050951">
    <property type="entry name" value="Retrovirus_Pol_polyprotein"/>
</dbReference>
<keyword evidence="4" id="KW-0255">Endonuclease</keyword>
<dbReference type="PANTHER" id="PTHR37984">
    <property type="entry name" value="PROTEIN CBG26694"/>
    <property type="match status" value="1"/>
</dbReference>
<evidence type="ECO:0000256" key="6">
    <source>
        <dbReference type="ARBA" id="ARBA00022918"/>
    </source>
</evidence>
<dbReference type="SUPFAM" id="SSF56672">
    <property type="entry name" value="DNA/RNA polymerases"/>
    <property type="match status" value="1"/>
</dbReference>
<keyword evidence="2" id="KW-0548">Nucleotidyltransferase</keyword>
<comment type="caution">
    <text evidence="8">The sequence shown here is derived from an EMBL/GenBank/DDBJ whole genome shotgun (WGS) entry which is preliminary data.</text>
</comment>
<evidence type="ECO:0000256" key="5">
    <source>
        <dbReference type="ARBA" id="ARBA00022801"/>
    </source>
</evidence>
<keyword evidence="1" id="KW-0808">Transferase</keyword>
<keyword evidence="5" id="KW-0378">Hydrolase</keyword>
<dbReference type="CDD" id="cd09274">
    <property type="entry name" value="RNase_HI_RT_Ty3"/>
    <property type="match status" value="1"/>
</dbReference>
<dbReference type="FunFam" id="3.10.20.370:FF:000001">
    <property type="entry name" value="Retrovirus-related Pol polyprotein from transposon 17.6-like protein"/>
    <property type="match status" value="1"/>
</dbReference>
<gene>
    <name evidence="8" type="ORF">Cfor_01042</name>
</gene>
<evidence type="ECO:0000256" key="1">
    <source>
        <dbReference type="ARBA" id="ARBA00022679"/>
    </source>
</evidence>
<keyword evidence="3" id="KW-0540">Nuclease</keyword>
<dbReference type="InterPro" id="IPR041373">
    <property type="entry name" value="RT_RNaseH"/>
</dbReference>
<sequence length="192" mass="21829">MDAVLVDLRDVECLIYLVDTSIFSATTQEHDRSMRSVFERIREANFKSGVATRTFAATKAVLKAVFTSDSVLADTMFDLPIILSCDASNYAISAILSQLQNGKERHISAASRMLNTAEKNYSTAHKELLPAVFGTQIRRRYLYGRKLKIVTDRAALKYLIIVKNLQYARLTRRNFKLSEYEFEISTNRDKGT</sequence>
<reference evidence="9" key="1">
    <citation type="submission" date="2020-01" db="EMBL/GenBank/DDBJ databases">
        <title>Draft genome sequence of the Termite Coptotermes fromosanus.</title>
        <authorList>
            <person name="Itakura S."/>
            <person name="Yosikawa Y."/>
            <person name="Umezawa K."/>
        </authorList>
    </citation>
    <scope>NUCLEOTIDE SEQUENCE [LARGE SCALE GENOMIC DNA]</scope>
</reference>
<evidence type="ECO:0000256" key="2">
    <source>
        <dbReference type="ARBA" id="ARBA00022695"/>
    </source>
</evidence>
<dbReference type="Pfam" id="PF17917">
    <property type="entry name" value="RT_RNaseH"/>
    <property type="match status" value="1"/>
</dbReference>
<dbReference type="AlphaFoldDB" id="A0A6L2PZ48"/>
<proteinExistence type="predicted"/>
<dbReference type="Gene3D" id="3.10.20.370">
    <property type="match status" value="1"/>
</dbReference>
<dbReference type="PANTHER" id="PTHR37984:SF5">
    <property type="entry name" value="PROTEIN NYNRIN-LIKE"/>
    <property type="match status" value="1"/>
</dbReference>
<evidence type="ECO:0000256" key="4">
    <source>
        <dbReference type="ARBA" id="ARBA00022759"/>
    </source>
</evidence>
<dbReference type="InterPro" id="IPR043502">
    <property type="entry name" value="DNA/RNA_pol_sf"/>
</dbReference>
<organism evidence="8 9">
    <name type="scientific">Coptotermes formosanus</name>
    <name type="common">Formosan subterranean termite</name>
    <dbReference type="NCBI Taxonomy" id="36987"/>
    <lineage>
        <taxon>Eukaryota</taxon>
        <taxon>Metazoa</taxon>
        <taxon>Ecdysozoa</taxon>
        <taxon>Arthropoda</taxon>
        <taxon>Hexapoda</taxon>
        <taxon>Insecta</taxon>
        <taxon>Pterygota</taxon>
        <taxon>Neoptera</taxon>
        <taxon>Polyneoptera</taxon>
        <taxon>Dictyoptera</taxon>
        <taxon>Blattodea</taxon>
        <taxon>Blattoidea</taxon>
        <taxon>Termitoidae</taxon>
        <taxon>Rhinotermitidae</taxon>
        <taxon>Coptotermes</taxon>
    </lineage>
</organism>
<dbReference type="OrthoDB" id="427924at2759"/>
<dbReference type="InParanoid" id="A0A6L2PZ48"/>
<accession>A0A6L2PZ48</accession>
<dbReference type="EMBL" id="BLKM01000647">
    <property type="protein sequence ID" value="GFG36562.1"/>
    <property type="molecule type" value="Genomic_DNA"/>
</dbReference>